<gene>
    <name evidence="3" type="ORF">A6769_27620</name>
</gene>
<dbReference type="Proteomes" id="UP000252085">
    <property type="component" value="Unassembled WGS sequence"/>
</dbReference>
<evidence type="ECO:0000313" key="4">
    <source>
        <dbReference type="Proteomes" id="UP000252085"/>
    </source>
</evidence>
<proteinExistence type="inferred from homology"/>
<organism evidence="3 4">
    <name type="scientific">Nostoc punctiforme NIES-2108</name>
    <dbReference type="NCBI Taxonomy" id="1356359"/>
    <lineage>
        <taxon>Bacteria</taxon>
        <taxon>Bacillati</taxon>
        <taxon>Cyanobacteriota</taxon>
        <taxon>Cyanophyceae</taxon>
        <taxon>Nostocales</taxon>
        <taxon>Nostocaceae</taxon>
        <taxon>Nostoc</taxon>
    </lineage>
</organism>
<evidence type="ECO:0000313" key="3">
    <source>
        <dbReference type="EMBL" id="RCJ32639.1"/>
    </source>
</evidence>
<reference evidence="4" key="1">
    <citation type="submission" date="2016-04" db="EMBL/GenBank/DDBJ databases">
        <authorList>
            <person name="Tabuchi Yagui T.R."/>
        </authorList>
    </citation>
    <scope>NUCLEOTIDE SEQUENCE [LARGE SCALE GENOMIC DNA]</scope>
</reference>
<comment type="similarity">
    <text evidence="1">Belongs to the thioredoxin family. DsbA subfamily.</text>
</comment>
<dbReference type="PANTHER" id="PTHR13887:SF55">
    <property type="entry name" value="SLR0313 PROTEIN"/>
    <property type="match status" value="1"/>
</dbReference>
<dbReference type="PANTHER" id="PTHR13887">
    <property type="entry name" value="GLUTATHIONE S-TRANSFERASE KAPPA"/>
    <property type="match status" value="1"/>
</dbReference>
<name>A0A367R943_NOSPU</name>
<accession>A0A367R943</accession>
<comment type="caution">
    <text evidence="3">The sequence shown here is derived from an EMBL/GenBank/DDBJ whole genome shotgun (WGS) entry which is preliminary data.</text>
</comment>
<dbReference type="InterPro" id="IPR036249">
    <property type="entry name" value="Thioredoxin-like_sf"/>
</dbReference>
<dbReference type="AlphaFoldDB" id="A0A367R943"/>
<feature type="domain" description="Thioredoxin-like fold" evidence="2">
    <location>
        <begin position="16"/>
        <end position="173"/>
    </location>
</feature>
<evidence type="ECO:0000259" key="2">
    <source>
        <dbReference type="Pfam" id="PF13462"/>
    </source>
</evidence>
<dbReference type="SUPFAM" id="SSF52833">
    <property type="entry name" value="Thioredoxin-like"/>
    <property type="match status" value="1"/>
</dbReference>
<evidence type="ECO:0000256" key="1">
    <source>
        <dbReference type="ARBA" id="ARBA00005791"/>
    </source>
</evidence>
<dbReference type="Gene3D" id="3.40.30.10">
    <property type="entry name" value="Glutaredoxin"/>
    <property type="match status" value="1"/>
</dbReference>
<sequence length="182" mass="20656">MSQTSDSDRLLMPISGQDHIQGVIDASVVLVEYGYYQCPSCREVYRMIQAIQQQIPLRFVFRHFPQTHLHPQAQKASEAAEAAAAQNKFWQMHNLLFENQYALNNGHLLEYANNIQLDINRFLQDMAGHVHAERVAQNIQGGIKSGVSNTPALFINGVRYRDAWDQQKLFAAIAPDQNSQSM</sequence>
<dbReference type="InterPro" id="IPR012336">
    <property type="entry name" value="Thioredoxin-like_fold"/>
</dbReference>
<dbReference type="EMBL" id="LXQE01000164">
    <property type="protein sequence ID" value="RCJ32639.1"/>
    <property type="molecule type" value="Genomic_DNA"/>
</dbReference>
<dbReference type="Pfam" id="PF13462">
    <property type="entry name" value="Thioredoxin_4"/>
    <property type="match status" value="1"/>
</dbReference>
<protein>
    <submittedName>
        <fullName evidence="3">Disulfide bond formation protein DsbA</fullName>
    </submittedName>
</protein>